<protein>
    <submittedName>
        <fullName evidence="1">Uncharacterized protein</fullName>
    </submittedName>
</protein>
<reference evidence="1" key="1">
    <citation type="journal article" date="2023" name="Science">
        <title>Genome structures resolve the early diversification of teleost fishes.</title>
        <authorList>
            <person name="Parey E."/>
            <person name="Louis A."/>
            <person name="Montfort J."/>
            <person name="Bouchez O."/>
            <person name="Roques C."/>
            <person name="Iampietro C."/>
            <person name="Lluch J."/>
            <person name="Castinel A."/>
            <person name="Donnadieu C."/>
            <person name="Desvignes T."/>
            <person name="Floi Bucao C."/>
            <person name="Jouanno E."/>
            <person name="Wen M."/>
            <person name="Mejri S."/>
            <person name="Dirks R."/>
            <person name="Jansen H."/>
            <person name="Henkel C."/>
            <person name="Chen W.J."/>
            <person name="Zahm M."/>
            <person name="Cabau C."/>
            <person name="Klopp C."/>
            <person name="Thompson A.W."/>
            <person name="Robinson-Rechavi M."/>
            <person name="Braasch I."/>
            <person name="Lecointre G."/>
            <person name="Bobe J."/>
            <person name="Postlethwait J.H."/>
            <person name="Berthelot C."/>
            <person name="Roest Crollius H."/>
            <person name="Guiguen Y."/>
        </authorList>
    </citation>
    <scope>NUCLEOTIDE SEQUENCE</scope>
    <source>
        <strain evidence="1">WJC10195</strain>
    </source>
</reference>
<organism evidence="1 2">
    <name type="scientific">Synaphobranchus kaupii</name>
    <name type="common">Kaup's arrowtooth eel</name>
    <dbReference type="NCBI Taxonomy" id="118154"/>
    <lineage>
        <taxon>Eukaryota</taxon>
        <taxon>Metazoa</taxon>
        <taxon>Chordata</taxon>
        <taxon>Craniata</taxon>
        <taxon>Vertebrata</taxon>
        <taxon>Euteleostomi</taxon>
        <taxon>Actinopterygii</taxon>
        <taxon>Neopterygii</taxon>
        <taxon>Teleostei</taxon>
        <taxon>Anguilliformes</taxon>
        <taxon>Synaphobranchidae</taxon>
        <taxon>Synaphobranchus</taxon>
    </lineage>
</organism>
<proteinExistence type="predicted"/>
<gene>
    <name evidence="1" type="ORF">SKAU_G00318660</name>
</gene>
<keyword evidence="2" id="KW-1185">Reference proteome</keyword>
<dbReference type="EMBL" id="JAINUF010000013">
    <property type="protein sequence ID" value="KAJ8344537.1"/>
    <property type="molecule type" value="Genomic_DNA"/>
</dbReference>
<dbReference type="AlphaFoldDB" id="A0A9Q1ET68"/>
<dbReference type="Proteomes" id="UP001152622">
    <property type="component" value="Chromosome 13"/>
</dbReference>
<evidence type="ECO:0000313" key="1">
    <source>
        <dbReference type="EMBL" id="KAJ8344537.1"/>
    </source>
</evidence>
<comment type="caution">
    <text evidence="1">The sequence shown here is derived from an EMBL/GenBank/DDBJ whole genome shotgun (WGS) entry which is preliminary data.</text>
</comment>
<name>A0A9Q1ET68_SYNKA</name>
<evidence type="ECO:0000313" key="2">
    <source>
        <dbReference type="Proteomes" id="UP001152622"/>
    </source>
</evidence>
<sequence length="151" mass="16919">MAADPPQVVLGDSAVLRRPHRRAFDPPARHRRRRGLNSFLHSHITAKLQALSRLAAGEECILLPGRTSHGEAERFFRQFGVAALSRTETLFPLVQILLHACVISQGHTLCFWTSAELAAALPRCRIHSPRPFPHYYTPTSSNLCVPILLQR</sequence>
<accession>A0A9Q1ET68</accession>